<dbReference type="SMART" id="SM00895">
    <property type="entry name" value="FCD"/>
    <property type="match status" value="1"/>
</dbReference>
<dbReference type="SUPFAM" id="SSF48008">
    <property type="entry name" value="GntR ligand-binding domain-like"/>
    <property type="match status" value="1"/>
</dbReference>
<proteinExistence type="predicted"/>
<dbReference type="SUPFAM" id="SSF46785">
    <property type="entry name" value="Winged helix' DNA-binding domain"/>
    <property type="match status" value="1"/>
</dbReference>
<dbReference type="InterPro" id="IPR008920">
    <property type="entry name" value="TF_FadR/GntR_C"/>
</dbReference>
<dbReference type="PATRIC" id="fig|869719.3.peg.1041"/>
<dbReference type="SMART" id="SM00345">
    <property type="entry name" value="HTH_GNTR"/>
    <property type="match status" value="1"/>
</dbReference>
<dbReference type="Pfam" id="PF07729">
    <property type="entry name" value="FCD"/>
    <property type="match status" value="1"/>
</dbReference>
<organism evidence="5 6">
    <name type="scientific">Sphingomonas endophytica</name>
    <dbReference type="NCBI Taxonomy" id="869719"/>
    <lineage>
        <taxon>Bacteria</taxon>
        <taxon>Pseudomonadati</taxon>
        <taxon>Pseudomonadota</taxon>
        <taxon>Alphaproteobacteria</taxon>
        <taxon>Sphingomonadales</taxon>
        <taxon>Sphingomonadaceae</taxon>
        <taxon>Sphingomonas</taxon>
    </lineage>
</organism>
<evidence type="ECO:0000313" key="5">
    <source>
        <dbReference type="EMBL" id="KTT73567.1"/>
    </source>
</evidence>
<dbReference type="AlphaFoldDB" id="A0A147I4Y5"/>
<dbReference type="Proteomes" id="UP000074310">
    <property type="component" value="Unassembled WGS sequence"/>
</dbReference>
<dbReference type="EMBL" id="LDTB01000019">
    <property type="protein sequence ID" value="KTT73567.1"/>
    <property type="molecule type" value="Genomic_DNA"/>
</dbReference>
<keyword evidence="3" id="KW-0804">Transcription</keyword>
<evidence type="ECO:0000256" key="2">
    <source>
        <dbReference type="ARBA" id="ARBA00023125"/>
    </source>
</evidence>
<accession>A0A147I4Y5</accession>
<comment type="caution">
    <text evidence="5">The sequence shown here is derived from an EMBL/GenBank/DDBJ whole genome shotgun (WGS) entry which is preliminary data.</text>
</comment>
<sequence>MSDRPTGIGSGIAHDLGVAIVSGRLPPGTPLLSEERFSAENNVSRGAYREALRVLAAKGLVQNRVKSSTLVTERSRWSMLDLDVLGWMFESGPDTAFIRGIFELRSIVEPSAAALAAVRRTSRQLAQMGHALEEMGRYGLLSTRGRAADKAFHLLILEATRNEPLLTLSTSIAAAIEWTTRFARDERKQTRDPMPDHQAVYGAFVSGDGAAAAAAMATLIDNAFADTGIYDPEDQAASSRRLT</sequence>
<evidence type="ECO:0000259" key="4">
    <source>
        <dbReference type="PROSITE" id="PS50949"/>
    </source>
</evidence>
<gene>
    <name evidence="5" type="ORF">NS334_07455</name>
</gene>
<dbReference type="Pfam" id="PF00392">
    <property type="entry name" value="GntR"/>
    <property type="match status" value="1"/>
</dbReference>
<evidence type="ECO:0000256" key="3">
    <source>
        <dbReference type="ARBA" id="ARBA00023163"/>
    </source>
</evidence>
<dbReference type="InterPro" id="IPR011711">
    <property type="entry name" value="GntR_C"/>
</dbReference>
<keyword evidence="6" id="KW-1185">Reference proteome</keyword>
<keyword evidence="2" id="KW-0238">DNA-binding</keyword>
<evidence type="ECO:0000256" key="1">
    <source>
        <dbReference type="ARBA" id="ARBA00023015"/>
    </source>
</evidence>
<keyword evidence="1" id="KW-0805">Transcription regulation</keyword>
<reference evidence="5 6" key="1">
    <citation type="journal article" date="2016" name="Front. Microbiol.">
        <title>Genomic Resource of Rice Seed Associated Bacteria.</title>
        <authorList>
            <person name="Midha S."/>
            <person name="Bansal K."/>
            <person name="Sharma S."/>
            <person name="Kumar N."/>
            <person name="Patil P.P."/>
            <person name="Chaudhry V."/>
            <person name="Patil P.B."/>
        </authorList>
    </citation>
    <scope>NUCLEOTIDE SEQUENCE [LARGE SCALE GENOMIC DNA]</scope>
    <source>
        <strain evidence="5 6">NS334</strain>
    </source>
</reference>
<dbReference type="GO" id="GO:0003700">
    <property type="term" value="F:DNA-binding transcription factor activity"/>
    <property type="evidence" value="ECO:0007669"/>
    <property type="project" value="InterPro"/>
</dbReference>
<evidence type="ECO:0000313" key="6">
    <source>
        <dbReference type="Proteomes" id="UP000074310"/>
    </source>
</evidence>
<dbReference type="PROSITE" id="PS50949">
    <property type="entry name" value="HTH_GNTR"/>
    <property type="match status" value="1"/>
</dbReference>
<dbReference type="CDD" id="cd07377">
    <property type="entry name" value="WHTH_GntR"/>
    <property type="match status" value="1"/>
</dbReference>
<dbReference type="InterPro" id="IPR000524">
    <property type="entry name" value="Tscrpt_reg_HTH_GntR"/>
</dbReference>
<dbReference type="Gene3D" id="1.20.120.530">
    <property type="entry name" value="GntR ligand-binding domain-like"/>
    <property type="match status" value="1"/>
</dbReference>
<dbReference type="Gene3D" id="1.10.10.10">
    <property type="entry name" value="Winged helix-like DNA-binding domain superfamily/Winged helix DNA-binding domain"/>
    <property type="match status" value="1"/>
</dbReference>
<dbReference type="InterPro" id="IPR036390">
    <property type="entry name" value="WH_DNA-bd_sf"/>
</dbReference>
<dbReference type="InterPro" id="IPR036388">
    <property type="entry name" value="WH-like_DNA-bd_sf"/>
</dbReference>
<dbReference type="PANTHER" id="PTHR43537">
    <property type="entry name" value="TRANSCRIPTIONAL REGULATOR, GNTR FAMILY"/>
    <property type="match status" value="1"/>
</dbReference>
<protein>
    <submittedName>
        <fullName evidence="5">GntR family transcriptional regulator</fullName>
    </submittedName>
</protein>
<feature type="domain" description="HTH gntR-type" evidence="4">
    <location>
        <begin position="6"/>
        <end position="74"/>
    </location>
</feature>
<name>A0A147I4Y5_9SPHN</name>
<dbReference type="PANTHER" id="PTHR43537:SF44">
    <property type="entry name" value="GNTR FAMILY REGULATORY PROTEIN"/>
    <property type="match status" value="1"/>
</dbReference>
<dbReference type="GO" id="GO:0003677">
    <property type="term" value="F:DNA binding"/>
    <property type="evidence" value="ECO:0007669"/>
    <property type="project" value="UniProtKB-KW"/>
</dbReference>